<proteinExistence type="predicted"/>
<gene>
    <name evidence="1" type="ORF">ENG47_00275</name>
</gene>
<reference evidence="1" key="1">
    <citation type="journal article" date="2020" name="mSystems">
        <title>Genome- and Community-Level Interaction Insights into Carbon Utilization and Element Cycling Functions of Hydrothermarchaeota in Hydrothermal Sediment.</title>
        <authorList>
            <person name="Zhou Z."/>
            <person name="Liu Y."/>
            <person name="Xu W."/>
            <person name="Pan J."/>
            <person name="Luo Z.H."/>
            <person name="Li M."/>
        </authorList>
    </citation>
    <scope>NUCLEOTIDE SEQUENCE [LARGE SCALE GENOMIC DNA]</scope>
    <source>
        <strain evidence="1">HyVt-219</strain>
    </source>
</reference>
<dbReference type="EMBL" id="DRBC01000020">
    <property type="protein sequence ID" value="HDN84176.1"/>
    <property type="molecule type" value="Genomic_DNA"/>
</dbReference>
<dbReference type="Proteomes" id="UP000885660">
    <property type="component" value="Unassembled WGS sequence"/>
</dbReference>
<dbReference type="PANTHER" id="PTHR36454">
    <property type="entry name" value="LMO2823 PROTEIN"/>
    <property type="match status" value="1"/>
</dbReference>
<dbReference type="Pfam" id="PF06245">
    <property type="entry name" value="DUF1015"/>
    <property type="match status" value="1"/>
</dbReference>
<comment type="caution">
    <text evidence="1">The sequence shown here is derived from an EMBL/GenBank/DDBJ whole genome shotgun (WGS) entry which is preliminary data.</text>
</comment>
<dbReference type="PIRSF" id="PIRSF033563">
    <property type="entry name" value="UCP033563"/>
    <property type="match status" value="1"/>
</dbReference>
<sequence>MLLIRPFRGIVYNKEKIGDISRVVAPPYDVISPEEQNFYYQLHPFNIIRIILGKEQKGDNSRENKYTRAAKFFREWLSSGILKKEDVPSIYIYGQEYTVEGEKFKRKGFIALMRLEEFGTGTVFPHEHIFPEPQQDRLSLMLNCRANLSAIFSFFADPSCEIDRLMEKSRLIYEFEDVEGIKHSLSAIRDQKTVNLICQIMQDKKIFIADGHHRYFTALKLRDRLKRDSSSYVMMYFLNTESSPVTILPVHRLIGGLGSDEFHKLIEGVKRFFYLERLGRTSEKKKEDDLKRRMLFKVKSTKNTIFGMYCREEGYSLLIPKDGVSFPKKVNSAILDDLVRGILGKNELEKGREIDFTTDVNLAIDKVRKGKFQIAFFLASVSVEQIKNVALAGEKMPPKSTYFYPKLISGLVMRDLEDAV</sequence>
<organism evidence="1">
    <name type="scientific">Aerophobetes bacterium</name>
    <dbReference type="NCBI Taxonomy" id="2030807"/>
    <lineage>
        <taxon>Bacteria</taxon>
        <taxon>Candidatus Aerophobota</taxon>
    </lineage>
</organism>
<protein>
    <submittedName>
        <fullName evidence="1">DUF1015 domain-containing protein</fullName>
    </submittedName>
</protein>
<dbReference type="PANTHER" id="PTHR36454:SF1">
    <property type="entry name" value="DUF1015 DOMAIN-CONTAINING PROTEIN"/>
    <property type="match status" value="1"/>
</dbReference>
<name>A0A7V0MZW0_UNCAE</name>
<accession>A0A7V0MZW0</accession>
<dbReference type="AlphaFoldDB" id="A0A7V0MZW0"/>
<dbReference type="InterPro" id="IPR008323">
    <property type="entry name" value="UCP033563"/>
</dbReference>
<evidence type="ECO:0000313" key="1">
    <source>
        <dbReference type="EMBL" id="HDN84176.1"/>
    </source>
</evidence>